<comment type="function">
    <text evidence="5">Catalyzes the phosphorylation of the 3'-hydroxyl group of dephosphocoenzyme A to form coenzyme A.</text>
</comment>
<keyword evidence="4 5" id="KW-0173">Coenzyme A biosynthesis</keyword>
<dbReference type="PROSITE" id="PS51219">
    <property type="entry name" value="DPCK"/>
    <property type="match status" value="1"/>
</dbReference>
<dbReference type="GO" id="GO:0005524">
    <property type="term" value="F:ATP binding"/>
    <property type="evidence" value="ECO:0007669"/>
    <property type="project" value="UniProtKB-UniRule"/>
</dbReference>
<comment type="similarity">
    <text evidence="1 5">Belongs to the CoaE family.</text>
</comment>
<comment type="pathway">
    <text evidence="5">Cofactor biosynthesis; coenzyme A biosynthesis; CoA from (R)-pantothenate: step 5/5.</text>
</comment>
<dbReference type="PANTHER" id="PTHR10695">
    <property type="entry name" value="DEPHOSPHO-COA KINASE-RELATED"/>
    <property type="match status" value="1"/>
</dbReference>
<sequence length="204" mass="21832">MTFVLGLTGSIGMGKSATAAIFRRLGVPVHDADATVHTLYRGRAAPLIEQVFPGTVTDGAVDRAKLGAAVLGDSERMKALETIVHPLVREEEEAFLHRVSALAPVAILDIPLLFETGGEARCDGVLVVTAPSAVQRERVLARPGMTQEKFTAILHKQMPDAEKRARAHFLLDTGRGFASAQAQARSILACLAGRPGRVRHQGVR</sequence>
<dbReference type="SUPFAM" id="SSF52540">
    <property type="entry name" value="P-loop containing nucleoside triphosphate hydrolases"/>
    <property type="match status" value="1"/>
</dbReference>
<reference evidence="7 8" key="1">
    <citation type="submission" date="2019-07" db="EMBL/GenBank/DDBJ databases">
        <title>Whole genome shotgun sequence of Microvirga aerophila NBRC 106136.</title>
        <authorList>
            <person name="Hosoyama A."/>
            <person name="Uohara A."/>
            <person name="Ohji S."/>
            <person name="Ichikawa N."/>
        </authorList>
    </citation>
    <scope>NUCLEOTIDE SEQUENCE [LARGE SCALE GENOMIC DNA]</scope>
    <source>
        <strain evidence="7 8">NBRC 106136</strain>
    </source>
</reference>
<dbReference type="InterPro" id="IPR027417">
    <property type="entry name" value="P-loop_NTPase"/>
</dbReference>
<dbReference type="CDD" id="cd02022">
    <property type="entry name" value="DPCK"/>
    <property type="match status" value="1"/>
</dbReference>
<dbReference type="NCBIfam" id="TIGR00152">
    <property type="entry name" value="dephospho-CoA kinase"/>
    <property type="match status" value="1"/>
</dbReference>
<organism evidence="7 8">
    <name type="scientific">Microvirga aerophila</name>
    <dbReference type="NCBI Taxonomy" id="670291"/>
    <lineage>
        <taxon>Bacteria</taxon>
        <taxon>Pseudomonadati</taxon>
        <taxon>Pseudomonadota</taxon>
        <taxon>Alphaproteobacteria</taxon>
        <taxon>Hyphomicrobiales</taxon>
        <taxon>Methylobacteriaceae</taxon>
        <taxon>Microvirga</taxon>
    </lineage>
</organism>
<dbReference type="Proteomes" id="UP000321085">
    <property type="component" value="Unassembled WGS sequence"/>
</dbReference>
<comment type="catalytic activity">
    <reaction evidence="5">
        <text>3'-dephospho-CoA + ATP = ADP + CoA + H(+)</text>
        <dbReference type="Rhea" id="RHEA:18245"/>
        <dbReference type="ChEBI" id="CHEBI:15378"/>
        <dbReference type="ChEBI" id="CHEBI:30616"/>
        <dbReference type="ChEBI" id="CHEBI:57287"/>
        <dbReference type="ChEBI" id="CHEBI:57328"/>
        <dbReference type="ChEBI" id="CHEBI:456216"/>
        <dbReference type="EC" id="2.7.1.24"/>
    </reaction>
</comment>
<evidence type="ECO:0000256" key="4">
    <source>
        <dbReference type="ARBA" id="ARBA00022993"/>
    </source>
</evidence>
<evidence type="ECO:0000313" key="7">
    <source>
        <dbReference type="EMBL" id="GEO14127.1"/>
    </source>
</evidence>
<keyword evidence="2 5" id="KW-0547">Nucleotide-binding</keyword>
<protein>
    <recommendedName>
        <fullName evidence="5 6">Dephospho-CoA kinase</fullName>
        <ecNumber evidence="5 6">2.7.1.24</ecNumber>
    </recommendedName>
    <alternativeName>
        <fullName evidence="5">Dephosphocoenzyme A kinase</fullName>
    </alternativeName>
</protein>
<dbReference type="GO" id="GO:0004140">
    <property type="term" value="F:dephospho-CoA kinase activity"/>
    <property type="evidence" value="ECO:0007669"/>
    <property type="project" value="UniProtKB-UniRule"/>
</dbReference>
<evidence type="ECO:0000256" key="2">
    <source>
        <dbReference type="ARBA" id="ARBA00022741"/>
    </source>
</evidence>
<comment type="caution">
    <text evidence="7">The sequence shown here is derived from an EMBL/GenBank/DDBJ whole genome shotgun (WGS) entry which is preliminary data.</text>
</comment>
<keyword evidence="5" id="KW-0808">Transferase</keyword>
<dbReference type="GO" id="GO:0015937">
    <property type="term" value="P:coenzyme A biosynthetic process"/>
    <property type="evidence" value="ECO:0007669"/>
    <property type="project" value="UniProtKB-UniRule"/>
</dbReference>
<evidence type="ECO:0000256" key="3">
    <source>
        <dbReference type="ARBA" id="ARBA00022840"/>
    </source>
</evidence>
<evidence type="ECO:0000256" key="1">
    <source>
        <dbReference type="ARBA" id="ARBA00009018"/>
    </source>
</evidence>
<dbReference type="InterPro" id="IPR001977">
    <property type="entry name" value="Depp_CoAkinase"/>
</dbReference>
<comment type="subcellular location">
    <subcellularLocation>
        <location evidence="5">Cytoplasm</location>
    </subcellularLocation>
</comment>
<proteinExistence type="inferred from homology"/>
<keyword evidence="5" id="KW-0963">Cytoplasm</keyword>
<dbReference type="RefSeq" id="WP_114186752.1">
    <property type="nucleotide sequence ID" value="NZ_BJYU01000019.1"/>
</dbReference>
<keyword evidence="8" id="KW-1185">Reference proteome</keyword>
<gene>
    <name evidence="5 7" type="primary">coaE</name>
    <name evidence="7" type="ORF">MAE02_18230</name>
</gene>
<dbReference type="EC" id="2.7.1.24" evidence="5 6"/>
<dbReference type="EMBL" id="BJYU01000019">
    <property type="protein sequence ID" value="GEO14127.1"/>
    <property type="molecule type" value="Genomic_DNA"/>
</dbReference>
<keyword evidence="3 5" id="KW-0067">ATP-binding</keyword>
<dbReference type="AlphaFoldDB" id="A0A512BQP0"/>
<dbReference type="UniPathway" id="UPA00241">
    <property type="reaction ID" value="UER00356"/>
</dbReference>
<evidence type="ECO:0000256" key="5">
    <source>
        <dbReference type="HAMAP-Rule" id="MF_00376"/>
    </source>
</evidence>
<dbReference type="OrthoDB" id="9812943at2"/>
<name>A0A512BQP0_9HYPH</name>
<feature type="binding site" evidence="5">
    <location>
        <begin position="12"/>
        <end position="17"/>
    </location>
    <ligand>
        <name>ATP</name>
        <dbReference type="ChEBI" id="CHEBI:30616"/>
    </ligand>
</feature>
<evidence type="ECO:0000256" key="6">
    <source>
        <dbReference type="NCBIfam" id="TIGR00152"/>
    </source>
</evidence>
<evidence type="ECO:0000313" key="8">
    <source>
        <dbReference type="Proteomes" id="UP000321085"/>
    </source>
</evidence>
<dbReference type="Pfam" id="PF01121">
    <property type="entry name" value="CoaE"/>
    <property type="match status" value="1"/>
</dbReference>
<dbReference type="Gene3D" id="3.40.50.300">
    <property type="entry name" value="P-loop containing nucleotide triphosphate hydrolases"/>
    <property type="match status" value="1"/>
</dbReference>
<dbReference type="PANTHER" id="PTHR10695:SF46">
    <property type="entry name" value="BIFUNCTIONAL COENZYME A SYNTHASE-RELATED"/>
    <property type="match status" value="1"/>
</dbReference>
<accession>A0A512BQP0</accession>
<keyword evidence="5 7" id="KW-0418">Kinase</keyword>
<dbReference type="GO" id="GO:0005737">
    <property type="term" value="C:cytoplasm"/>
    <property type="evidence" value="ECO:0007669"/>
    <property type="project" value="UniProtKB-SubCell"/>
</dbReference>
<dbReference type="HAMAP" id="MF_00376">
    <property type="entry name" value="Dephospho_CoA_kinase"/>
    <property type="match status" value="1"/>
</dbReference>